<geneLocation type="plasmid" evidence="1">
    <name>pTSY</name>
</geneLocation>
<protein>
    <submittedName>
        <fullName evidence="1">Uncharacterized protein</fullName>
    </submittedName>
</protein>
<comment type="caution">
    <text evidence="1">The sequence shown here is derived from an EMBL/GenBank/DDBJ whole genome shotgun (WGS) entry which is preliminary data.</text>
</comment>
<reference evidence="1 2" key="1">
    <citation type="journal article" date="2014" name="Nature">
        <title>An environmental bacterial taxon with a large and distinct metabolic repertoire.</title>
        <authorList>
            <person name="Wilson M.C."/>
            <person name="Mori T."/>
            <person name="Ruckert C."/>
            <person name="Uria A.R."/>
            <person name="Helf M.J."/>
            <person name="Takada K."/>
            <person name="Gernert C."/>
            <person name="Steffens U.A."/>
            <person name="Heycke N."/>
            <person name="Schmitt S."/>
            <person name="Rinke C."/>
            <person name="Helfrich E.J."/>
            <person name="Brachmann A.O."/>
            <person name="Gurgui C."/>
            <person name="Wakimoto T."/>
            <person name="Kracht M."/>
            <person name="Crusemann M."/>
            <person name="Hentschel U."/>
            <person name="Abe I."/>
            <person name="Matsunaga S."/>
            <person name="Kalinowski J."/>
            <person name="Takeyama H."/>
            <person name="Piel J."/>
        </authorList>
    </citation>
    <scope>NUCLEOTIDE SEQUENCE [LARGE SCALE GENOMIC DNA]</scope>
    <source>
        <strain evidence="2">TSY1</strain>
        <plasmid evidence="1">pTSY</plasmid>
    </source>
</reference>
<evidence type="ECO:0000313" key="2">
    <source>
        <dbReference type="Proteomes" id="UP000019141"/>
    </source>
</evidence>
<dbReference type="Proteomes" id="UP000019141">
    <property type="component" value="Unassembled WGS sequence"/>
</dbReference>
<gene>
    <name evidence="1" type="ORF">ETSY1_46505</name>
</gene>
<name>W4M0H2_ENTF1</name>
<sequence length="34" mass="3762">MATKEQALQKLAPVEDQEARFTADDPLLAFLTSL</sequence>
<dbReference type="HOGENOM" id="CLU_3372728_0_0_7"/>
<keyword evidence="2" id="KW-1185">Reference proteome</keyword>
<accession>W4M0H2</accession>
<keyword evidence="1" id="KW-0614">Plasmid</keyword>
<organism evidence="1 2">
    <name type="scientific">Entotheonella factor</name>
    <dbReference type="NCBI Taxonomy" id="1429438"/>
    <lineage>
        <taxon>Bacteria</taxon>
        <taxon>Pseudomonadati</taxon>
        <taxon>Nitrospinota/Tectimicrobiota group</taxon>
        <taxon>Candidatus Tectimicrobiota</taxon>
        <taxon>Candidatus Entotheonellia</taxon>
        <taxon>Candidatus Entotheonellales</taxon>
        <taxon>Candidatus Entotheonellaceae</taxon>
        <taxon>Candidatus Entotheonella</taxon>
    </lineage>
</organism>
<proteinExistence type="predicted"/>
<dbReference type="AlphaFoldDB" id="W4M0H2"/>
<dbReference type="EMBL" id="AZHW01000015">
    <property type="protein sequence ID" value="ETX03675.1"/>
    <property type="molecule type" value="Genomic_DNA"/>
</dbReference>
<evidence type="ECO:0000313" key="1">
    <source>
        <dbReference type="EMBL" id="ETX03675.1"/>
    </source>
</evidence>